<dbReference type="EnsemblProtists" id="EOD09716">
    <property type="protein sequence ID" value="EOD09716"/>
    <property type="gene ID" value="EMIHUDRAFT_77057"/>
</dbReference>
<dbReference type="EnsemblProtists" id="EOD23842">
    <property type="protein sequence ID" value="EOD23842"/>
    <property type="gene ID" value="EMIHUDRAFT_74244"/>
</dbReference>
<dbReference type="SUPFAM" id="SSF53474">
    <property type="entry name" value="alpha/beta-Hydrolases"/>
    <property type="match status" value="1"/>
</dbReference>
<keyword evidence="4" id="KW-1185">Reference proteome</keyword>
<reference evidence="3" key="2">
    <citation type="submission" date="2024-10" db="UniProtKB">
        <authorList>
            <consortium name="EnsemblProtists"/>
        </authorList>
    </citation>
    <scope>IDENTIFICATION</scope>
</reference>
<dbReference type="HOGENOM" id="CLU_051715_0_0_1"/>
<dbReference type="RefSeq" id="XP_005776271.1">
    <property type="nucleotide sequence ID" value="XM_005776214.1"/>
</dbReference>
<dbReference type="AlphaFoldDB" id="A0A0D3IEN1"/>
<dbReference type="Pfam" id="PF12697">
    <property type="entry name" value="Abhydrolase_6"/>
    <property type="match status" value="1"/>
</dbReference>
<dbReference type="Gene3D" id="3.40.50.1820">
    <property type="entry name" value="alpha/beta hydrolase"/>
    <property type="match status" value="1"/>
</dbReference>
<dbReference type="KEGG" id="ehx:EMIHUDRAFT_74244"/>
<sequence length="328" mass="34618">MRSRLLPLLLLLAVTRGSSALSALPPLERRRADLASISLEWLVQRPAGSEPPSSPPVLFVHGSFHGAWCWERWMGRFAASLGCECHAVSLRGTSGSPTGNCRQRSVKIEEHVSDLAAFVDGPLAASSAGPPVLVGHSFGGASVLKYLEAGHAASAAVLLCSVPPSGNSAMTLRFVRRSPAAAWLLVRGFAFKEAARSSSVARRLFFDDEMGEEEVEAHVARFAADSRCGINLSDFNKALPSRQADAVGRATWLATAPPALVIGAEADGVVDAEGVEETAAFLGTRARVLRGAPHDIMLAAGWEAAADEVVQWVDGQELARSSPHAARG</sequence>
<dbReference type="eggNOG" id="ENOG502QTPE">
    <property type="taxonomic scope" value="Eukaryota"/>
</dbReference>
<dbReference type="PANTHER" id="PTHR43194:SF2">
    <property type="entry name" value="PEROXISOMAL MEMBRANE PROTEIN LPX1"/>
    <property type="match status" value="1"/>
</dbReference>
<dbReference type="KEGG" id="ehx:EMIHUDRAFT_77057"/>
<dbReference type="KEGG" id="ehx:EMIHUDRAFT_65628"/>
<dbReference type="RefSeq" id="XP_005762145.1">
    <property type="nucleotide sequence ID" value="XM_005762088.1"/>
</dbReference>
<evidence type="ECO:0000256" key="1">
    <source>
        <dbReference type="SAM" id="SignalP"/>
    </source>
</evidence>
<dbReference type="GeneID" id="17265141"/>
<reference evidence="4" key="1">
    <citation type="journal article" date="2013" name="Nature">
        <title>Pan genome of the phytoplankton Emiliania underpins its global distribution.</title>
        <authorList>
            <person name="Read B.A."/>
            <person name="Kegel J."/>
            <person name="Klute M.J."/>
            <person name="Kuo A."/>
            <person name="Lefebvre S.C."/>
            <person name="Maumus F."/>
            <person name="Mayer C."/>
            <person name="Miller J."/>
            <person name="Monier A."/>
            <person name="Salamov A."/>
            <person name="Young J."/>
            <person name="Aguilar M."/>
            <person name="Claverie J.M."/>
            <person name="Frickenhaus S."/>
            <person name="Gonzalez K."/>
            <person name="Herman E.K."/>
            <person name="Lin Y.C."/>
            <person name="Napier J."/>
            <person name="Ogata H."/>
            <person name="Sarno A.F."/>
            <person name="Shmutz J."/>
            <person name="Schroeder D."/>
            <person name="de Vargas C."/>
            <person name="Verret F."/>
            <person name="von Dassow P."/>
            <person name="Valentin K."/>
            <person name="Van de Peer Y."/>
            <person name="Wheeler G."/>
            <person name="Dacks J.B."/>
            <person name="Delwiche C.F."/>
            <person name="Dyhrman S.T."/>
            <person name="Glockner G."/>
            <person name="John U."/>
            <person name="Richards T."/>
            <person name="Worden A.Z."/>
            <person name="Zhang X."/>
            <person name="Grigoriev I.V."/>
            <person name="Allen A.E."/>
            <person name="Bidle K."/>
            <person name="Borodovsky M."/>
            <person name="Bowler C."/>
            <person name="Brownlee C."/>
            <person name="Cock J.M."/>
            <person name="Elias M."/>
            <person name="Gladyshev V.N."/>
            <person name="Groth M."/>
            <person name="Guda C."/>
            <person name="Hadaegh A."/>
            <person name="Iglesias-Rodriguez M.D."/>
            <person name="Jenkins J."/>
            <person name="Jones B.M."/>
            <person name="Lawson T."/>
            <person name="Leese F."/>
            <person name="Lindquist E."/>
            <person name="Lobanov A."/>
            <person name="Lomsadze A."/>
            <person name="Malik S.B."/>
            <person name="Marsh M.E."/>
            <person name="Mackinder L."/>
            <person name="Mock T."/>
            <person name="Mueller-Roeber B."/>
            <person name="Pagarete A."/>
            <person name="Parker M."/>
            <person name="Probert I."/>
            <person name="Quesneville H."/>
            <person name="Raines C."/>
            <person name="Rensing S.A."/>
            <person name="Riano-Pachon D.M."/>
            <person name="Richier S."/>
            <person name="Rokitta S."/>
            <person name="Shiraiwa Y."/>
            <person name="Soanes D.M."/>
            <person name="van der Giezen M."/>
            <person name="Wahlund T.M."/>
            <person name="Williams B."/>
            <person name="Wilson W."/>
            <person name="Wolfe G."/>
            <person name="Wurch L.L."/>
        </authorList>
    </citation>
    <scope>NUCLEOTIDE SEQUENCE</scope>
</reference>
<dbReference type="InterPro" id="IPR050228">
    <property type="entry name" value="Carboxylesterase_BioH"/>
</dbReference>
<dbReference type="InterPro" id="IPR029058">
    <property type="entry name" value="AB_hydrolase_fold"/>
</dbReference>
<feature type="chain" id="PRO_5044053496" description="AB hydrolase-1 domain-containing protein" evidence="1">
    <location>
        <begin position="21"/>
        <end position="328"/>
    </location>
</feature>
<accession>A0A0D3IEN1</accession>
<feature type="domain" description="AB hydrolase-1" evidence="2">
    <location>
        <begin position="57"/>
        <end position="308"/>
    </location>
</feature>
<dbReference type="PANTHER" id="PTHR43194">
    <property type="entry name" value="HYDROLASE ALPHA/BETA FOLD FAMILY"/>
    <property type="match status" value="1"/>
</dbReference>
<evidence type="ECO:0000313" key="4">
    <source>
        <dbReference type="Proteomes" id="UP000013827"/>
    </source>
</evidence>
<dbReference type="GeneID" id="17255873"/>
<dbReference type="Proteomes" id="UP000013827">
    <property type="component" value="Unassembled WGS sequence"/>
</dbReference>
<keyword evidence="1" id="KW-0732">Signal</keyword>
<dbReference type="EnsemblProtists" id="EOD19439">
    <property type="protein sequence ID" value="EOD19439"/>
    <property type="gene ID" value="EMIHUDRAFT_65628"/>
</dbReference>
<evidence type="ECO:0000259" key="2">
    <source>
        <dbReference type="Pfam" id="PF12697"/>
    </source>
</evidence>
<feature type="signal peptide" evidence="1">
    <location>
        <begin position="1"/>
        <end position="20"/>
    </location>
</feature>
<name>A0A0D3IEN1_EMIH1</name>
<dbReference type="GeneID" id="17269428"/>
<dbReference type="OMA" id="WAFAEHW"/>
<dbReference type="InterPro" id="IPR000073">
    <property type="entry name" value="AB_hydrolase_1"/>
</dbReference>
<dbReference type="PaxDb" id="2903-EOD09716"/>
<dbReference type="STRING" id="2903.R1CMK3"/>
<protein>
    <recommendedName>
        <fullName evidence="2">AB hydrolase-1 domain-containing protein</fullName>
    </recommendedName>
</protein>
<dbReference type="RefSeq" id="XP_005771868.1">
    <property type="nucleotide sequence ID" value="XM_005771811.1"/>
</dbReference>
<evidence type="ECO:0000313" key="3">
    <source>
        <dbReference type="EnsemblProtists" id="EOD09716"/>
    </source>
</evidence>
<organism evidence="3 4">
    <name type="scientific">Emiliania huxleyi (strain CCMP1516)</name>
    <dbReference type="NCBI Taxonomy" id="280463"/>
    <lineage>
        <taxon>Eukaryota</taxon>
        <taxon>Haptista</taxon>
        <taxon>Haptophyta</taxon>
        <taxon>Prymnesiophyceae</taxon>
        <taxon>Isochrysidales</taxon>
        <taxon>Noelaerhabdaceae</taxon>
        <taxon>Emiliania</taxon>
    </lineage>
</organism>
<proteinExistence type="predicted"/>